<accession>A0ABN7WXN5</accession>
<dbReference type="Proteomes" id="UP000789901">
    <property type="component" value="Unassembled WGS sequence"/>
</dbReference>
<feature type="non-terminal residue" evidence="1">
    <location>
        <position position="1"/>
    </location>
</feature>
<sequence length="213" mass="24271">KGARSYDDLKKVNSITCETFKKSALLRGFLENNDSHYQYVYQLWNKNFEAISEDFAHTSIPNSQHLIQATLQHLNALLWRHSKTISNYDWPELSAELINSEFPALLLEELSYNINASDLAKINSLNEEQQAVFDEIIHLINQDIKAKTFAKYLLIIGNGTEPVINNDLICLPDKIVVTPQNNNNDPIDTLSNVVYDNLAENATNTSFIIERLC</sequence>
<comment type="caution">
    <text evidence="1">The sequence shown here is derived from an EMBL/GenBank/DDBJ whole genome shotgun (WGS) entry which is preliminary data.</text>
</comment>
<name>A0ABN7WXN5_GIGMA</name>
<organism evidence="1 2">
    <name type="scientific">Gigaspora margarita</name>
    <dbReference type="NCBI Taxonomy" id="4874"/>
    <lineage>
        <taxon>Eukaryota</taxon>
        <taxon>Fungi</taxon>
        <taxon>Fungi incertae sedis</taxon>
        <taxon>Mucoromycota</taxon>
        <taxon>Glomeromycotina</taxon>
        <taxon>Glomeromycetes</taxon>
        <taxon>Diversisporales</taxon>
        <taxon>Gigasporaceae</taxon>
        <taxon>Gigaspora</taxon>
    </lineage>
</organism>
<keyword evidence="2" id="KW-1185">Reference proteome</keyword>
<proteinExistence type="predicted"/>
<dbReference type="EMBL" id="CAJVQB010070144">
    <property type="protein sequence ID" value="CAG8842778.1"/>
    <property type="molecule type" value="Genomic_DNA"/>
</dbReference>
<gene>
    <name evidence="1" type="ORF">GMARGA_LOCUS36171</name>
</gene>
<evidence type="ECO:0000313" key="1">
    <source>
        <dbReference type="EMBL" id="CAG8842778.1"/>
    </source>
</evidence>
<evidence type="ECO:0000313" key="2">
    <source>
        <dbReference type="Proteomes" id="UP000789901"/>
    </source>
</evidence>
<protein>
    <submittedName>
        <fullName evidence="1">17680_t:CDS:1</fullName>
    </submittedName>
</protein>
<reference evidence="1 2" key="1">
    <citation type="submission" date="2021-06" db="EMBL/GenBank/DDBJ databases">
        <authorList>
            <person name="Kallberg Y."/>
            <person name="Tangrot J."/>
            <person name="Rosling A."/>
        </authorList>
    </citation>
    <scope>NUCLEOTIDE SEQUENCE [LARGE SCALE GENOMIC DNA]</scope>
    <source>
        <strain evidence="1 2">120-4 pot B 10/14</strain>
    </source>
</reference>